<protein>
    <submittedName>
        <fullName evidence="1">Uncharacterized protein</fullName>
    </submittedName>
</protein>
<accession>A0A7D3R188</accession>
<evidence type="ECO:0000313" key="2">
    <source>
        <dbReference type="Proteomes" id="UP001162001"/>
    </source>
</evidence>
<organism evidence="1 2">
    <name type="scientific">Fadolivirus FV1/VV64</name>
    <dbReference type="NCBI Taxonomy" id="3070911"/>
    <lineage>
        <taxon>Viruses</taxon>
        <taxon>Varidnaviria</taxon>
        <taxon>Bamfordvirae</taxon>
        <taxon>Nucleocytoviricota</taxon>
        <taxon>Megaviricetes</taxon>
        <taxon>Imitervirales</taxon>
        <taxon>Mimiviridae</taxon>
        <taxon>Klosneuvirinae</taxon>
        <taxon>Fadolivirus</taxon>
        <taxon>Fadolivirus algeromassiliense</taxon>
    </lineage>
</organism>
<keyword evidence="2" id="KW-1185">Reference proteome</keyword>
<name>A0A7D3R188_9VIRU</name>
<dbReference type="EMBL" id="MT418680">
    <property type="protein sequence ID" value="QKF94302.1"/>
    <property type="molecule type" value="Genomic_DNA"/>
</dbReference>
<evidence type="ECO:0000313" key="1">
    <source>
        <dbReference type="EMBL" id="QKF94302.1"/>
    </source>
</evidence>
<sequence length="90" mass="10219">MFAARGVVIARNTMNMKRKELSSAVNRTTVIGVGINKKGCIIDTKNKVIYCRYPDTGIRCKQCPFNNGYPAKVYLDDYFECINKKQAYAK</sequence>
<gene>
    <name evidence="1" type="ORF">Fadolivirus_1_844</name>
</gene>
<dbReference type="Proteomes" id="UP001162001">
    <property type="component" value="Segment"/>
</dbReference>
<reference evidence="1 2" key="1">
    <citation type="submission" date="2020-04" db="EMBL/GenBank/DDBJ databases">
        <title>Advantages and limits of metagenomic assembly and binning of a giant virus.</title>
        <authorList>
            <person name="Schulz F."/>
            <person name="Andreani J."/>
            <person name="Francis R."/>
            <person name="Boudjemaa H."/>
            <person name="Bou Khalil J.Y."/>
            <person name="Lee J."/>
            <person name="La Scola B."/>
            <person name="Woyke T."/>
        </authorList>
    </citation>
    <scope>NUCLEOTIDE SEQUENCE [LARGE SCALE GENOMIC DNA]</scope>
    <source>
        <strain evidence="1 2">FV1/VV64</strain>
    </source>
</reference>
<proteinExistence type="predicted"/>